<name>A0ABT3GG97_9BACT</name>
<dbReference type="NCBIfam" id="TIGR02574">
    <property type="entry name" value="stabl_TIGR02574"/>
    <property type="match status" value="1"/>
</dbReference>
<feature type="compositionally biased region" description="Basic and acidic residues" evidence="1">
    <location>
        <begin position="63"/>
        <end position="75"/>
    </location>
</feature>
<organism evidence="2 3">
    <name type="scientific">Luteolibacter arcticus</name>
    <dbReference type="NCBI Taxonomy" id="1581411"/>
    <lineage>
        <taxon>Bacteria</taxon>
        <taxon>Pseudomonadati</taxon>
        <taxon>Verrucomicrobiota</taxon>
        <taxon>Verrucomicrobiia</taxon>
        <taxon>Verrucomicrobiales</taxon>
        <taxon>Verrucomicrobiaceae</taxon>
        <taxon>Luteolibacter</taxon>
    </lineage>
</organism>
<reference evidence="2 3" key="1">
    <citation type="submission" date="2022-10" db="EMBL/GenBank/DDBJ databases">
        <title>Luteolibacter arcticus strain CCTCC AB 2014275, whole genome shotgun sequencing project.</title>
        <authorList>
            <person name="Zhao G."/>
            <person name="Shen L."/>
        </authorList>
    </citation>
    <scope>NUCLEOTIDE SEQUENCE [LARGE SCALE GENOMIC DNA]</scope>
    <source>
        <strain evidence="2 3">CCTCC AB 2014275</strain>
    </source>
</reference>
<dbReference type="Pfam" id="PF09720">
    <property type="entry name" value="Unstab_antitox"/>
    <property type="match status" value="1"/>
</dbReference>
<proteinExistence type="predicted"/>
<evidence type="ECO:0000313" key="2">
    <source>
        <dbReference type="EMBL" id="MCW1922491.1"/>
    </source>
</evidence>
<evidence type="ECO:0000313" key="3">
    <source>
        <dbReference type="Proteomes" id="UP001320876"/>
    </source>
</evidence>
<gene>
    <name evidence="2" type="ORF">OKA05_07985</name>
</gene>
<protein>
    <submittedName>
        <fullName evidence="2">Addiction module protein</fullName>
    </submittedName>
</protein>
<evidence type="ECO:0000256" key="1">
    <source>
        <dbReference type="SAM" id="MobiDB-lite"/>
    </source>
</evidence>
<comment type="caution">
    <text evidence="2">The sequence shown here is derived from an EMBL/GenBank/DDBJ whole genome shotgun (WGS) entry which is preliminary data.</text>
</comment>
<dbReference type="InterPro" id="IPR013406">
    <property type="entry name" value="CHP02574_addiction_mod"/>
</dbReference>
<keyword evidence="3" id="KW-1185">Reference proteome</keyword>
<feature type="region of interest" description="Disordered" evidence="1">
    <location>
        <begin position="52"/>
        <end position="75"/>
    </location>
</feature>
<dbReference type="RefSeq" id="WP_264486598.1">
    <property type="nucleotide sequence ID" value="NZ_JAPDDT010000002.1"/>
</dbReference>
<accession>A0ABT3GG97</accession>
<dbReference type="Proteomes" id="UP001320876">
    <property type="component" value="Unassembled WGS sequence"/>
</dbReference>
<dbReference type="EMBL" id="JAPDDT010000002">
    <property type="protein sequence ID" value="MCW1922491.1"/>
    <property type="molecule type" value="Genomic_DNA"/>
</dbReference>
<sequence length="75" mass="8854">MKMDYAELFKLSRAERIELVEDLWDSLADEPLEEVGEEKRNELIARRSKFRANPESGLSWDQVKARSTEVQEMRP</sequence>